<protein>
    <recommendedName>
        <fullName evidence="1">DZIP3-like HEPN domain-containing protein</fullName>
    </recommendedName>
</protein>
<evidence type="ECO:0000313" key="3">
    <source>
        <dbReference type="Proteomes" id="UP000275408"/>
    </source>
</evidence>
<feature type="domain" description="DZIP3-like HEPN" evidence="1">
    <location>
        <begin position="139"/>
        <end position="176"/>
    </location>
</feature>
<accession>A0A3M6UJL1</accession>
<proteinExistence type="predicted"/>
<keyword evidence="3" id="KW-1185">Reference proteome</keyword>
<organism evidence="2 3">
    <name type="scientific">Pocillopora damicornis</name>
    <name type="common">Cauliflower coral</name>
    <name type="synonym">Millepora damicornis</name>
    <dbReference type="NCBI Taxonomy" id="46731"/>
    <lineage>
        <taxon>Eukaryota</taxon>
        <taxon>Metazoa</taxon>
        <taxon>Cnidaria</taxon>
        <taxon>Anthozoa</taxon>
        <taxon>Hexacorallia</taxon>
        <taxon>Scleractinia</taxon>
        <taxon>Astrocoeniina</taxon>
        <taxon>Pocilloporidae</taxon>
        <taxon>Pocillopora</taxon>
    </lineage>
</organism>
<dbReference type="InterPro" id="IPR041249">
    <property type="entry name" value="HEPN_DZIP3"/>
</dbReference>
<dbReference type="AlphaFoldDB" id="A0A3M6UJL1"/>
<comment type="caution">
    <text evidence="2">The sequence shown here is derived from an EMBL/GenBank/DDBJ whole genome shotgun (WGS) entry which is preliminary data.</text>
</comment>
<feature type="domain" description="DZIP3-like HEPN" evidence="1">
    <location>
        <begin position="2"/>
        <end position="91"/>
    </location>
</feature>
<name>A0A3M6UJL1_POCDA</name>
<dbReference type="Pfam" id="PF18738">
    <property type="entry name" value="HEPN_DZIP3"/>
    <property type="match status" value="2"/>
</dbReference>
<dbReference type="EMBL" id="RCHS01001420">
    <property type="protein sequence ID" value="RMX53558.1"/>
    <property type="molecule type" value="Genomic_DNA"/>
</dbReference>
<feature type="non-terminal residue" evidence="2">
    <location>
        <position position="234"/>
    </location>
</feature>
<reference evidence="2 3" key="1">
    <citation type="journal article" date="2018" name="Sci. Rep.">
        <title>Comparative analysis of the Pocillopora damicornis genome highlights role of immune system in coral evolution.</title>
        <authorList>
            <person name="Cunning R."/>
            <person name="Bay R.A."/>
            <person name="Gillette P."/>
            <person name="Baker A.C."/>
            <person name="Traylor-Knowles N."/>
        </authorList>
    </citation>
    <scope>NUCLEOTIDE SEQUENCE [LARGE SCALE GENOMIC DNA]</scope>
    <source>
        <strain evidence="2">RSMAS</strain>
        <tissue evidence="2">Whole animal</tissue>
    </source>
</reference>
<dbReference type="Proteomes" id="UP000275408">
    <property type="component" value="Unassembled WGS sequence"/>
</dbReference>
<evidence type="ECO:0000259" key="1">
    <source>
        <dbReference type="Pfam" id="PF18738"/>
    </source>
</evidence>
<gene>
    <name evidence="2" type="ORF">pdam_00004412</name>
</gene>
<sequence length="234" mass="27369">MNICNLPPPETGWRRLPAPTDHFLSADILRVRHFRNSLYAHVTKASIDETSFNRYWSNIREVFVRLGGAKYDKVISKMKTESMNPDAEEGYKSLLKEWQKQDDDIKDRLESIYEKVEKAHKLLLDLRDHVESLGDIPGSYWNDIREVVVRLGGAKYDVLIRKVKTECMDPDTEEDYKSLLKEWQKQDDDIRDRLESIDEKTEKTHELLIDLKDHVVSLGGIPGWTSETVYLVYK</sequence>
<evidence type="ECO:0000313" key="2">
    <source>
        <dbReference type="EMBL" id="RMX53558.1"/>
    </source>
</evidence>